<dbReference type="PANTHER" id="PTHR35093:SF8">
    <property type="entry name" value="OUTER MEMBRANE PROTEIN NMB0088-RELATED"/>
    <property type="match status" value="1"/>
</dbReference>
<dbReference type="InterPro" id="IPR005017">
    <property type="entry name" value="OMPP1/FadL/TodX"/>
</dbReference>
<dbReference type="GO" id="GO:0015483">
    <property type="term" value="F:long-chain fatty acid transporting porin activity"/>
    <property type="evidence" value="ECO:0007669"/>
    <property type="project" value="TreeGrafter"/>
</dbReference>
<comment type="caution">
    <text evidence="9">The sequence shown here is derived from an EMBL/GenBank/DDBJ whole genome shotgun (WGS) entry which is preliminary data.</text>
</comment>
<keyword evidence="6" id="KW-0472">Membrane</keyword>
<dbReference type="EMBL" id="RQYS01000001">
    <property type="protein sequence ID" value="RRD63164.1"/>
    <property type="molecule type" value="Genomic_DNA"/>
</dbReference>
<evidence type="ECO:0000256" key="2">
    <source>
        <dbReference type="ARBA" id="ARBA00008163"/>
    </source>
</evidence>
<keyword evidence="4" id="KW-0812">Transmembrane</keyword>
<dbReference type="OrthoDB" id="9765571at2"/>
<name>A0A3P1XW98_TANFO</name>
<dbReference type="Gene3D" id="2.40.160.60">
    <property type="entry name" value="Outer membrane protein transport protein (OMPP1/FadL/TodX)"/>
    <property type="match status" value="2"/>
</dbReference>
<proteinExistence type="inferred from homology"/>
<keyword evidence="5 8" id="KW-0732">Signal</keyword>
<dbReference type="AlphaFoldDB" id="A0A3P1XW98"/>
<feature type="chain" id="PRO_5017933597" description="Outer membrane protein transport protein (OMPP1/FadL/TodX)" evidence="8">
    <location>
        <begin position="22"/>
        <end position="538"/>
    </location>
</feature>
<dbReference type="SUPFAM" id="SSF56935">
    <property type="entry name" value="Porins"/>
    <property type="match status" value="1"/>
</dbReference>
<feature type="signal peptide" evidence="8">
    <location>
        <begin position="1"/>
        <end position="21"/>
    </location>
</feature>
<evidence type="ECO:0000256" key="7">
    <source>
        <dbReference type="ARBA" id="ARBA00023237"/>
    </source>
</evidence>
<dbReference type="PANTHER" id="PTHR35093">
    <property type="entry name" value="OUTER MEMBRANE PROTEIN NMB0088-RELATED"/>
    <property type="match status" value="1"/>
</dbReference>
<evidence type="ECO:0000256" key="3">
    <source>
        <dbReference type="ARBA" id="ARBA00022452"/>
    </source>
</evidence>
<keyword evidence="7" id="KW-0998">Cell outer membrane</keyword>
<gene>
    <name evidence="9" type="ORF">EII40_00435</name>
</gene>
<evidence type="ECO:0008006" key="11">
    <source>
        <dbReference type="Google" id="ProtNLM"/>
    </source>
</evidence>
<accession>A0A3P1XW98</accession>
<reference evidence="9 10" key="1">
    <citation type="submission" date="2018-11" db="EMBL/GenBank/DDBJ databases">
        <title>Genomes From Bacteria Associated with the Canine Oral Cavity: a Test Case for Automated Genome-Based Taxonomic Assignment.</title>
        <authorList>
            <person name="Coil D.A."/>
            <person name="Jospin G."/>
            <person name="Darling A.E."/>
            <person name="Wallis C."/>
            <person name="Davis I.J."/>
            <person name="Harris S."/>
            <person name="Eisen J.A."/>
            <person name="Holcombe L.J."/>
            <person name="O'Flynn C."/>
        </authorList>
    </citation>
    <scope>NUCLEOTIDE SEQUENCE [LARGE SCALE GENOMIC DNA]</scope>
    <source>
        <strain evidence="9 10">OH2617_COT-023</strain>
    </source>
</reference>
<evidence type="ECO:0000256" key="1">
    <source>
        <dbReference type="ARBA" id="ARBA00004571"/>
    </source>
</evidence>
<dbReference type="RefSeq" id="WP_124750308.1">
    <property type="nucleotide sequence ID" value="NZ_RQYS01000001.1"/>
</dbReference>
<evidence type="ECO:0000256" key="6">
    <source>
        <dbReference type="ARBA" id="ARBA00023136"/>
    </source>
</evidence>
<protein>
    <recommendedName>
        <fullName evidence="11">Outer membrane protein transport protein (OMPP1/FadL/TodX)</fullName>
    </recommendedName>
</protein>
<comment type="similarity">
    <text evidence="2">Belongs to the OmpP1/FadL family.</text>
</comment>
<dbReference type="Pfam" id="PF03349">
    <property type="entry name" value="Toluene_X"/>
    <property type="match status" value="1"/>
</dbReference>
<evidence type="ECO:0000313" key="10">
    <source>
        <dbReference type="Proteomes" id="UP000278609"/>
    </source>
</evidence>
<keyword evidence="3" id="KW-1134">Transmembrane beta strand</keyword>
<organism evidence="9 10">
    <name type="scientific">Tannerella forsythia</name>
    <name type="common">Bacteroides forsythus</name>
    <dbReference type="NCBI Taxonomy" id="28112"/>
    <lineage>
        <taxon>Bacteria</taxon>
        <taxon>Pseudomonadati</taxon>
        <taxon>Bacteroidota</taxon>
        <taxon>Bacteroidia</taxon>
        <taxon>Bacteroidales</taxon>
        <taxon>Tannerellaceae</taxon>
        <taxon>Tannerella</taxon>
    </lineage>
</organism>
<evidence type="ECO:0000256" key="4">
    <source>
        <dbReference type="ARBA" id="ARBA00022692"/>
    </source>
</evidence>
<evidence type="ECO:0000256" key="5">
    <source>
        <dbReference type="ARBA" id="ARBA00022729"/>
    </source>
</evidence>
<evidence type="ECO:0000256" key="8">
    <source>
        <dbReference type="SAM" id="SignalP"/>
    </source>
</evidence>
<dbReference type="GO" id="GO:0009279">
    <property type="term" value="C:cell outer membrane"/>
    <property type="evidence" value="ECO:0007669"/>
    <property type="project" value="UniProtKB-SubCell"/>
</dbReference>
<sequence>MKAKGLYIGILFFLSSGWLFAQSEMDAYRFSQTELNGTARSMSMGGAFGALGGDMSVMSHNPAGLGVYRSSEVQTTLNLSMANMSSDWTGVNRSQNRTRFNFDNLSYVGYFPTGYDTGIKGWNFGISYNRVKNFYRTYQAVGNPKYSLADYTAAMATNAFNDGGIPEGDLKVDDPYQNPKLSAHWLSILGYKSGFFGTKYKWNDVYHSGFGEYDGNGIWNPASPKEAMMNIRENGWISEYNFSASVNISDHVFLGATLGLSDINYRLHSKHDEDFGGGDYLYMENALETNGTGYSLNTGIIIRPVQAFRFGVAYNSPKWYKMTDFAFARGESYIKAYADRPKMSAETKRDGTFHYSFRSPDRWIFSMAGIIGTSALISVDYELTNYKTMRLGNESGTEYYGDITTQVKRDFKMGQTLKVGAEYRVTPQFAIRSGYVWQPSPMQETLTLGKQEVFTAGTVTHYTTTGQTHYYTAGLGYRFTPNFYMDLACIYRTQKEELYPFSSVFIEDAKHHIKPVDAEPAKVTANTTRIALTVGYKF</sequence>
<evidence type="ECO:0000313" key="9">
    <source>
        <dbReference type="EMBL" id="RRD63164.1"/>
    </source>
</evidence>
<comment type="subcellular location">
    <subcellularLocation>
        <location evidence="1">Cell outer membrane</location>
        <topology evidence="1">Multi-pass membrane protein</topology>
    </subcellularLocation>
</comment>
<dbReference type="Proteomes" id="UP000278609">
    <property type="component" value="Unassembled WGS sequence"/>
</dbReference>